<accession>A0A1V4KLF7</accession>
<keyword evidence="3" id="KW-1185">Reference proteome</keyword>
<name>A0A1V4KLF7_PATFA</name>
<comment type="caution">
    <text evidence="2">The sequence shown here is derived from an EMBL/GenBank/DDBJ whole genome shotgun (WGS) entry which is preliminary data.</text>
</comment>
<evidence type="ECO:0000313" key="2">
    <source>
        <dbReference type="EMBL" id="OPJ85292.1"/>
    </source>
</evidence>
<evidence type="ECO:0000313" key="3">
    <source>
        <dbReference type="Proteomes" id="UP000190648"/>
    </source>
</evidence>
<feature type="region of interest" description="Disordered" evidence="1">
    <location>
        <begin position="1"/>
        <end position="24"/>
    </location>
</feature>
<organism evidence="2 3">
    <name type="scientific">Patagioenas fasciata monilis</name>
    <dbReference type="NCBI Taxonomy" id="372326"/>
    <lineage>
        <taxon>Eukaryota</taxon>
        <taxon>Metazoa</taxon>
        <taxon>Chordata</taxon>
        <taxon>Craniata</taxon>
        <taxon>Vertebrata</taxon>
        <taxon>Euteleostomi</taxon>
        <taxon>Archelosauria</taxon>
        <taxon>Archosauria</taxon>
        <taxon>Dinosauria</taxon>
        <taxon>Saurischia</taxon>
        <taxon>Theropoda</taxon>
        <taxon>Coelurosauria</taxon>
        <taxon>Aves</taxon>
        <taxon>Neognathae</taxon>
        <taxon>Neoaves</taxon>
        <taxon>Columbimorphae</taxon>
        <taxon>Columbiformes</taxon>
        <taxon>Columbidae</taxon>
        <taxon>Patagioenas</taxon>
    </lineage>
</organism>
<evidence type="ECO:0000256" key="1">
    <source>
        <dbReference type="SAM" id="MobiDB-lite"/>
    </source>
</evidence>
<proteinExistence type="predicted"/>
<protein>
    <submittedName>
        <fullName evidence="2">Uncharacterized protein</fullName>
    </submittedName>
</protein>
<dbReference type="EMBL" id="LSYS01002888">
    <property type="protein sequence ID" value="OPJ85292.1"/>
    <property type="molecule type" value="Genomic_DNA"/>
</dbReference>
<reference evidence="2 3" key="1">
    <citation type="submission" date="2016-02" db="EMBL/GenBank/DDBJ databases">
        <title>Band-tailed pigeon sequencing and assembly.</title>
        <authorList>
            <person name="Soares A.E."/>
            <person name="Novak B.J."/>
            <person name="Rice E.S."/>
            <person name="O'Connell B."/>
            <person name="Chang D."/>
            <person name="Weber S."/>
            <person name="Shapiro B."/>
        </authorList>
    </citation>
    <scope>NUCLEOTIDE SEQUENCE [LARGE SCALE GENOMIC DNA]</scope>
    <source>
        <strain evidence="2">BTP2013</strain>
        <tissue evidence="2">Blood</tissue>
    </source>
</reference>
<sequence length="72" mass="8166">MHLTQRSFGDIHVSQHPPARHVKGSGTAQECLLPPAVVEVEVKLNQDIWIIFQLALWWNLLEEETFCNSSGI</sequence>
<dbReference type="AlphaFoldDB" id="A0A1V4KLF7"/>
<gene>
    <name evidence="2" type="ORF">AV530_011736</name>
</gene>
<dbReference type="Proteomes" id="UP000190648">
    <property type="component" value="Unassembled WGS sequence"/>
</dbReference>